<feature type="chain" id="PRO_5037644398" evidence="1">
    <location>
        <begin position="31"/>
        <end position="250"/>
    </location>
</feature>
<evidence type="ECO:0000259" key="2">
    <source>
        <dbReference type="Pfam" id="PF00345"/>
    </source>
</evidence>
<feature type="signal peptide" evidence="1">
    <location>
        <begin position="1"/>
        <end position="30"/>
    </location>
</feature>
<dbReference type="Gene3D" id="2.60.40.10">
    <property type="entry name" value="Immunoglobulins"/>
    <property type="match status" value="1"/>
</dbReference>
<dbReference type="InterPro" id="IPR008962">
    <property type="entry name" value="PapD-like_sf"/>
</dbReference>
<dbReference type="InterPro" id="IPR013783">
    <property type="entry name" value="Ig-like_fold"/>
</dbReference>
<dbReference type="Proteomes" id="UP000617041">
    <property type="component" value="Unassembled WGS sequence"/>
</dbReference>
<dbReference type="SUPFAM" id="SSF49354">
    <property type="entry name" value="PapD-like"/>
    <property type="match status" value="1"/>
</dbReference>
<evidence type="ECO:0000313" key="4">
    <source>
        <dbReference type="Proteomes" id="UP000617041"/>
    </source>
</evidence>
<dbReference type="EMBL" id="JAEDAO010000001">
    <property type="protein sequence ID" value="MBK0391654.1"/>
    <property type="molecule type" value="Genomic_DNA"/>
</dbReference>
<feature type="domain" description="Pili assembly chaperone N-terminal" evidence="2">
    <location>
        <begin position="36"/>
        <end position="152"/>
    </location>
</feature>
<dbReference type="PANTHER" id="PTHR30251">
    <property type="entry name" value="PILUS ASSEMBLY CHAPERONE"/>
    <property type="match status" value="1"/>
</dbReference>
<dbReference type="GO" id="GO:0071555">
    <property type="term" value="P:cell wall organization"/>
    <property type="evidence" value="ECO:0007669"/>
    <property type="project" value="InterPro"/>
</dbReference>
<proteinExistence type="predicted"/>
<name>A0A934PWA1_9BURK</name>
<accession>A0A934PWA1</accession>
<protein>
    <submittedName>
        <fullName evidence="3">Molecular chaperone</fullName>
    </submittedName>
</protein>
<dbReference type="RefSeq" id="WP_200786457.1">
    <property type="nucleotide sequence ID" value="NZ_JAEDAO010000001.1"/>
</dbReference>
<evidence type="ECO:0000313" key="3">
    <source>
        <dbReference type="EMBL" id="MBK0391654.1"/>
    </source>
</evidence>
<keyword evidence="4" id="KW-1185">Reference proteome</keyword>
<dbReference type="InterPro" id="IPR050643">
    <property type="entry name" value="Periplasmic_pilus_chap"/>
</dbReference>
<evidence type="ECO:0000256" key="1">
    <source>
        <dbReference type="SAM" id="SignalP"/>
    </source>
</evidence>
<keyword evidence="1" id="KW-0732">Signal</keyword>
<gene>
    <name evidence="3" type="ORF">I8E28_03545</name>
</gene>
<sequence length="250" mass="27166">MSTHLMITRRPAWTALALASCVLASPGVGAADFSVSPIRAELGPSSPSETITVTNHSPGRLRVSVKLMAWTQDAEGKDVYTDSSDLIYFPRQMDIDKESRKIVRVGAKSPPDRVERAYRLFIEEMPDPLDLPGRPSVNFVFRFGVPIFVPPPDGKPSLDVQAPTLAKGKVVLPVRNDSNAHVRLTKINVSDGAGLSIDANGWYSLAGTQRTYTVDIPPEACRKARSLLVTAEGPAAKFERRLDVDPANCS</sequence>
<dbReference type="Pfam" id="PF00345">
    <property type="entry name" value="PapD_N"/>
    <property type="match status" value="1"/>
</dbReference>
<dbReference type="AlphaFoldDB" id="A0A934PWA1"/>
<reference evidence="3" key="1">
    <citation type="submission" date="2020-12" db="EMBL/GenBank/DDBJ databases">
        <title>Ramlibacter sp. nov., isolated from a freshwater alga, Cryptomonas.</title>
        <authorList>
            <person name="Kim H.M."/>
            <person name="Jeon C.O."/>
        </authorList>
    </citation>
    <scope>NUCLEOTIDE SEQUENCE</scope>
    <source>
        <strain evidence="3">CrO1</strain>
    </source>
</reference>
<organism evidence="3 4">
    <name type="scientific">Ramlibacter algicola</name>
    <dbReference type="NCBI Taxonomy" id="2795217"/>
    <lineage>
        <taxon>Bacteria</taxon>
        <taxon>Pseudomonadati</taxon>
        <taxon>Pseudomonadota</taxon>
        <taxon>Betaproteobacteria</taxon>
        <taxon>Burkholderiales</taxon>
        <taxon>Comamonadaceae</taxon>
        <taxon>Ramlibacter</taxon>
    </lineage>
</organism>
<dbReference type="GO" id="GO:0030288">
    <property type="term" value="C:outer membrane-bounded periplasmic space"/>
    <property type="evidence" value="ECO:0007669"/>
    <property type="project" value="InterPro"/>
</dbReference>
<comment type="caution">
    <text evidence="3">The sequence shown here is derived from an EMBL/GenBank/DDBJ whole genome shotgun (WGS) entry which is preliminary data.</text>
</comment>
<dbReference type="PANTHER" id="PTHR30251:SF4">
    <property type="entry name" value="SLR1668 PROTEIN"/>
    <property type="match status" value="1"/>
</dbReference>
<dbReference type="InterPro" id="IPR016147">
    <property type="entry name" value="Pili_assmbl_chaperone_N"/>
</dbReference>